<evidence type="ECO:0000313" key="10">
    <source>
        <dbReference type="EMBL" id="WCC62413.1"/>
    </source>
</evidence>
<keyword evidence="5 6" id="KW-0472">Membrane</keyword>
<evidence type="ECO:0000256" key="5">
    <source>
        <dbReference type="ARBA" id="ARBA00023136"/>
    </source>
</evidence>
<name>A0AA49EBQ6_9NIDO</name>
<feature type="transmembrane region" description="Helical" evidence="7">
    <location>
        <begin position="98"/>
        <end position="115"/>
    </location>
</feature>
<accession>A0AA49EBQ6</accession>
<feature type="transmembrane region" description="Helical" evidence="7">
    <location>
        <begin position="73"/>
        <end position="92"/>
    </location>
</feature>
<dbReference type="InterPro" id="IPR046446">
    <property type="entry name" value="a/bCoV_VIROPORIN_3A-like_CD"/>
</dbReference>
<keyword evidence="2 6" id="KW-0812">Transmembrane</keyword>
<keyword evidence="4 6" id="KW-1133">Transmembrane helix</keyword>
<feature type="domain" description="CoV 3a-like viroporin CD" evidence="9">
    <location>
        <begin position="129"/>
        <end position="204"/>
    </location>
</feature>
<dbReference type="PROSITE" id="PS51966">
    <property type="entry name" value="COV_VIROPORIN_3A_TM"/>
    <property type="match status" value="1"/>
</dbReference>
<dbReference type="InterPro" id="IPR046445">
    <property type="entry name" value="a/bCoV_VIROPORIN_3A-like_TM"/>
</dbReference>
<feature type="transmembrane region" description="Helical" evidence="7">
    <location>
        <begin position="42"/>
        <end position="61"/>
    </location>
</feature>
<keyword evidence="3 6" id="KW-1043">Host membrane</keyword>
<sequence>MVFLGLFQYTIDTAVDSVVQTANLSKDAANNLRTNIIPLKQASNVTGFLLTSLFVYFFALFKASTFRRNLMLLFARIATLLFYVPILCYCGAYLDAAIVASAMIGRFCYVSYYAWRYKNRSFILLNSTTLMFINGFATYSDGKPFVVLEGGDHYIQIQNKFVPFVSRDTVYVAIRGRQEHDIHLLRTVELLNGKYIYIFSECQVVGVVNSCFDDIQLDEYAAVSE</sequence>
<evidence type="ECO:0000256" key="4">
    <source>
        <dbReference type="ARBA" id="ARBA00022989"/>
    </source>
</evidence>
<evidence type="ECO:0000256" key="3">
    <source>
        <dbReference type="ARBA" id="ARBA00022870"/>
    </source>
</evidence>
<proteinExistence type="predicted"/>
<dbReference type="PROSITE" id="PS51967">
    <property type="entry name" value="COV_VIROPORIN_3A_CD"/>
    <property type="match status" value="1"/>
</dbReference>
<comment type="subcellular location">
    <subcellularLocation>
        <location evidence="1">Host membrane</location>
        <topology evidence="1">Multi-pass membrane protein</topology>
    </subcellularLocation>
</comment>
<gene>
    <name evidence="10" type="primary">ORF3</name>
</gene>
<protein>
    <submittedName>
        <fullName evidence="10">ORF3 protein</fullName>
    </submittedName>
</protein>
<dbReference type="InterPro" id="IPR004293">
    <property type="entry name" value="Coronavirus_Orf3a/b"/>
</dbReference>
<evidence type="ECO:0000256" key="7">
    <source>
        <dbReference type="SAM" id="Phobius"/>
    </source>
</evidence>
<reference evidence="10" key="1">
    <citation type="submission" date="2023-01" db="EMBL/GenBank/DDBJ databases">
        <title>Panoramic Analysis of Coronaviruses Carried by Representative Bat Species in Southern China to Better Understand the Coronavirus Sphere.</title>
        <authorList>
            <person name="Han Y."/>
            <person name="Xu P."/>
            <person name="Wang Y."/>
            <person name="Zhao W."/>
            <person name="Wang J."/>
            <person name="Jin Q."/>
            <person name="Wu Z."/>
        </authorList>
    </citation>
    <scope>NUCLEOTIDE SEQUENCE</scope>
    <source>
        <strain evidence="10">BtMr-AlphaCoV/YN2020-Q123</strain>
    </source>
</reference>
<feature type="domain" description="CoV 3a-like viroporin TM" evidence="8">
    <location>
        <begin position="35"/>
        <end position="125"/>
    </location>
</feature>
<organism evidence="10">
    <name type="scientific">Bat Coronavirus MrYN20</name>
    <dbReference type="NCBI Taxonomy" id="3018862"/>
    <lineage>
        <taxon>Viruses</taxon>
        <taxon>Riboviria</taxon>
        <taxon>Orthornavirae</taxon>
        <taxon>Pisuviricota</taxon>
        <taxon>Pisoniviricetes</taxon>
        <taxon>Nidovirales</taxon>
        <taxon>Cornidovirineae</taxon>
        <taxon>Coronaviridae</taxon>
        <taxon>Orthocoronavirinae</taxon>
    </lineage>
</organism>
<evidence type="ECO:0000259" key="8">
    <source>
        <dbReference type="PROSITE" id="PS51966"/>
    </source>
</evidence>
<dbReference type="GO" id="GO:0016020">
    <property type="term" value="C:membrane"/>
    <property type="evidence" value="ECO:0007669"/>
    <property type="project" value="UniProtKB-UniRule"/>
</dbReference>
<dbReference type="GO" id="GO:0033644">
    <property type="term" value="C:host cell membrane"/>
    <property type="evidence" value="ECO:0007669"/>
    <property type="project" value="UniProtKB-SubCell"/>
</dbReference>
<dbReference type="EMBL" id="OQ175143">
    <property type="protein sequence ID" value="WCC62413.1"/>
    <property type="molecule type" value="Genomic_RNA"/>
</dbReference>
<evidence type="ECO:0000256" key="1">
    <source>
        <dbReference type="ARBA" id="ARBA00004301"/>
    </source>
</evidence>
<evidence type="ECO:0000256" key="6">
    <source>
        <dbReference type="PROSITE-ProRule" id="PRU01311"/>
    </source>
</evidence>
<dbReference type="Pfam" id="PF03053">
    <property type="entry name" value="Corona_NS3b"/>
    <property type="match status" value="1"/>
</dbReference>
<evidence type="ECO:0000259" key="9">
    <source>
        <dbReference type="PROSITE" id="PS51967"/>
    </source>
</evidence>
<evidence type="ECO:0000256" key="2">
    <source>
        <dbReference type="ARBA" id="ARBA00022692"/>
    </source>
</evidence>